<dbReference type="Proteomes" id="UP000001554">
    <property type="component" value="Chromosome 4"/>
</dbReference>
<organism evidence="3 4">
    <name type="scientific">Branchiostoma floridae</name>
    <name type="common">Florida lancelet</name>
    <name type="synonym">Amphioxus</name>
    <dbReference type="NCBI Taxonomy" id="7739"/>
    <lineage>
        <taxon>Eukaryota</taxon>
        <taxon>Metazoa</taxon>
        <taxon>Chordata</taxon>
        <taxon>Cephalochordata</taxon>
        <taxon>Leptocardii</taxon>
        <taxon>Amphioxiformes</taxon>
        <taxon>Branchiostomatidae</taxon>
        <taxon>Branchiostoma</taxon>
    </lineage>
</organism>
<dbReference type="KEGG" id="bfo:118413651"/>
<evidence type="ECO:0000313" key="3">
    <source>
        <dbReference type="Proteomes" id="UP000001554"/>
    </source>
</evidence>
<keyword evidence="2" id="KW-0812">Transmembrane</keyword>
<feature type="region of interest" description="Disordered" evidence="1">
    <location>
        <begin position="137"/>
        <end position="159"/>
    </location>
</feature>
<dbReference type="AlphaFoldDB" id="A0A9J7KYZ0"/>
<evidence type="ECO:0000256" key="1">
    <source>
        <dbReference type="SAM" id="MobiDB-lite"/>
    </source>
</evidence>
<reference evidence="4" key="2">
    <citation type="submission" date="2025-08" db="UniProtKB">
        <authorList>
            <consortium name="RefSeq"/>
        </authorList>
    </citation>
    <scope>IDENTIFICATION</scope>
    <source>
        <strain evidence="4">S238N-H82</strain>
        <tissue evidence="4">Testes</tissue>
    </source>
</reference>
<dbReference type="RefSeq" id="XP_035673072.1">
    <property type="nucleotide sequence ID" value="XM_035817179.1"/>
</dbReference>
<name>A0A9J7KYZ0_BRAFL</name>
<feature type="transmembrane region" description="Helical" evidence="2">
    <location>
        <begin position="12"/>
        <end position="35"/>
    </location>
</feature>
<keyword evidence="2" id="KW-0472">Membrane</keyword>
<proteinExistence type="predicted"/>
<dbReference type="GeneID" id="118413651"/>
<protein>
    <submittedName>
        <fullName evidence="4">Uncharacterized protein LOC118413651</fullName>
    </submittedName>
</protein>
<accession>A0A9J7KYZ0</accession>
<evidence type="ECO:0000256" key="2">
    <source>
        <dbReference type="SAM" id="Phobius"/>
    </source>
</evidence>
<gene>
    <name evidence="4" type="primary">LOC118413651</name>
</gene>
<reference evidence="3" key="1">
    <citation type="journal article" date="2020" name="Nat. Ecol. Evol.">
        <title>Deeply conserved synteny resolves early events in vertebrate evolution.</title>
        <authorList>
            <person name="Simakov O."/>
            <person name="Marletaz F."/>
            <person name="Yue J.X."/>
            <person name="O'Connell B."/>
            <person name="Jenkins J."/>
            <person name="Brandt A."/>
            <person name="Calef R."/>
            <person name="Tung C.H."/>
            <person name="Huang T.K."/>
            <person name="Schmutz J."/>
            <person name="Satoh N."/>
            <person name="Yu J.K."/>
            <person name="Putnam N.H."/>
            <person name="Green R.E."/>
            <person name="Rokhsar D.S."/>
        </authorList>
    </citation>
    <scope>NUCLEOTIDE SEQUENCE [LARGE SCALE GENOMIC DNA]</scope>
    <source>
        <strain evidence="3">S238N-H82</strain>
    </source>
</reference>
<keyword evidence="2" id="KW-1133">Transmembrane helix</keyword>
<keyword evidence="3" id="KW-1185">Reference proteome</keyword>
<sequence length="159" mass="17503">MNSNSNAKYQYVYNVFLYVLDCSINIAFYVVYGWAKSCDDVVSHYGYYRDDLGLKGHCYIDGFCGDGTVVATMTSSVTKEVKEMKTGNQPNYPHVGLGWTGQQITWGYDLNTSPHGHRGNWYTSSCCLTETPPTSGMLGATGATPSSSVRGRKCEDNIS</sequence>
<evidence type="ECO:0000313" key="4">
    <source>
        <dbReference type="RefSeq" id="XP_035673072.1"/>
    </source>
</evidence>